<gene>
    <name evidence="1" type="ORF">F4X82_02085</name>
</gene>
<comment type="caution">
    <text evidence="1">The sequence shown here is derived from an EMBL/GenBank/DDBJ whole genome shotgun (WGS) entry which is preliminary data.</text>
</comment>
<name>A0A845DAA2_9BACT</name>
<evidence type="ECO:0000313" key="1">
    <source>
        <dbReference type="EMBL" id="MYE38287.1"/>
    </source>
</evidence>
<dbReference type="Proteomes" id="UP000449092">
    <property type="component" value="Unassembled WGS sequence"/>
</dbReference>
<protein>
    <submittedName>
        <fullName evidence="1">Uncharacterized protein</fullName>
    </submittedName>
</protein>
<proteinExistence type="predicted"/>
<organism evidence="1 2">
    <name type="scientific">Candidatus Spechtbacteria bacterium SB0662_bin_43</name>
    <dbReference type="NCBI Taxonomy" id="2604897"/>
    <lineage>
        <taxon>Bacteria</taxon>
        <taxon>Candidatus Spechtiibacteriota</taxon>
    </lineage>
</organism>
<evidence type="ECO:0000313" key="2">
    <source>
        <dbReference type="Proteomes" id="UP000449092"/>
    </source>
</evidence>
<reference evidence="1 2" key="1">
    <citation type="submission" date="2019-09" db="EMBL/GenBank/DDBJ databases">
        <title>Characterisation of the sponge microbiome using genome-centric metagenomics.</title>
        <authorList>
            <person name="Engelberts J.P."/>
            <person name="Robbins S.J."/>
            <person name="De Goeij J.M."/>
            <person name="Aranda M."/>
            <person name="Bell S.C."/>
            <person name="Webster N.S."/>
        </authorList>
    </citation>
    <scope>NUCLEOTIDE SEQUENCE [LARGE SCALE GENOMIC DNA]</scope>
    <source>
        <strain evidence="1">SB0662_bin_43</strain>
    </source>
</reference>
<dbReference type="EMBL" id="VXOY01000017">
    <property type="protein sequence ID" value="MYE38287.1"/>
    <property type="molecule type" value="Genomic_DNA"/>
</dbReference>
<dbReference type="AlphaFoldDB" id="A0A845DAA2"/>
<accession>A0A845DAA2</accession>
<sequence length="87" mass="9510">MSFNLDAPTMDHFTTSPFVRDEDSGTVYSLHSEPNTDHGTKLVVALTTSELEECGVDLDSILLVNPEGLSLYYTTSDIGIWNCGDLP</sequence>